<feature type="region of interest" description="Disordered" evidence="5">
    <location>
        <begin position="487"/>
        <end position="578"/>
    </location>
</feature>
<dbReference type="PANTHER" id="PTHR15592">
    <property type="entry name" value="MATRIN 3/NUCLEAR PROTEIN 220-RELATED"/>
    <property type="match status" value="1"/>
</dbReference>
<name>A0A8S1HQ47_9PELO</name>
<gene>
    <name evidence="7" type="ORF">CAUJ_LOCUS14103</name>
</gene>
<feature type="compositionally biased region" description="Basic and acidic residues" evidence="5">
    <location>
        <begin position="500"/>
        <end position="523"/>
    </location>
</feature>
<dbReference type="Pfam" id="PF22976">
    <property type="entry name" value="RRM_10"/>
    <property type="match status" value="1"/>
</dbReference>
<dbReference type="Pfam" id="PF00076">
    <property type="entry name" value="RRM_1"/>
    <property type="match status" value="1"/>
</dbReference>
<dbReference type="SUPFAM" id="SSF54928">
    <property type="entry name" value="RNA-binding domain, RBD"/>
    <property type="match status" value="3"/>
</dbReference>
<dbReference type="Pfam" id="PF13893">
    <property type="entry name" value="RRM_5"/>
    <property type="match status" value="1"/>
</dbReference>
<dbReference type="GO" id="GO:0005634">
    <property type="term" value="C:nucleus"/>
    <property type="evidence" value="ECO:0007669"/>
    <property type="project" value="InterPro"/>
</dbReference>
<dbReference type="GO" id="GO:0003723">
    <property type="term" value="F:RNA binding"/>
    <property type="evidence" value="ECO:0007669"/>
    <property type="project" value="UniProtKB-UniRule"/>
</dbReference>
<dbReference type="GO" id="GO:0006397">
    <property type="term" value="P:mRNA processing"/>
    <property type="evidence" value="ECO:0007669"/>
    <property type="project" value="InterPro"/>
</dbReference>
<dbReference type="EMBL" id="CAJGYM010000117">
    <property type="protein sequence ID" value="CAD6198197.1"/>
    <property type="molecule type" value="Genomic_DNA"/>
</dbReference>
<dbReference type="InterPro" id="IPR035979">
    <property type="entry name" value="RBD_domain_sf"/>
</dbReference>
<dbReference type="InterPro" id="IPR055204">
    <property type="entry name" value="HNRNPL_RRM"/>
</dbReference>
<dbReference type="AlphaFoldDB" id="A0A8S1HQ47"/>
<reference evidence="7" key="1">
    <citation type="submission" date="2020-10" db="EMBL/GenBank/DDBJ databases">
        <authorList>
            <person name="Kikuchi T."/>
        </authorList>
    </citation>
    <scope>NUCLEOTIDE SEQUENCE</scope>
    <source>
        <strain evidence="7">NKZ352</strain>
    </source>
</reference>
<feature type="domain" description="RRM" evidence="6">
    <location>
        <begin position="102"/>
        <end position="180"/>
    </location>
</feature>
<evidence type="ECO:0000256" key="4">
    <source>
        <dbReference type="PROSITE-ProRule" id="PRU00176"/>
    </source>
</evidence>
<feature type="compositionally biased region" description="Basic and acidic residues" evidence="5">
    <location>
        <begin position="1"/>
        <end position="18"/>
    </location>
</feature>
<keyword evidence="8" id="KW-1185">Reference proteome</keyword>
<dbReference type="InterPro" id="IPR021790">
    <property type="entry name" value="PTBP1-like_RRM2"/>
</dbReference>
<feature type="region of interest" description="Disordered" evidence="5">
    <location>
        <begin position="1"/>
        <end position="26"/>
    </location>
</feature>
<proteinExistence type="predicted"/>
<feature type="compositionally biased region" description="Basic and acidic residues" evidence="5">
    <location>
        <begin position="530"/>
        <end position="542"/>
    </location>
</feature>
<evidence type="ECO:0000259" key="6">
    <source>
        <dbReference type="PROSITE" id="PS50102"/>
    </source>
</evidence>
<dbReference type="Pfam" id="PF11835">
    <property type="entry name" value="RRM_8"/>
    <property type="match status" value="1"/>
</dbReference>
<dbReference type="CDD" id="cd12427">
    <property type="entry name" value="RRM4_hnRNPL_like"/>
    <property type="match status" value="1"/>
</dbReference>
<feature type="compositionally biased region" description="Basic and acidic residues" evidence="5">
    <location>
        <begin position="195"/>
        <end position="207"/>
    </location>
</feature>
<evidence type="ECO:0000256" key="1">
    <source>
        <dbReference type="ARBA" id="ARBA00022553"/>
    </source>
</evidence>
<protein>
    <recommendedName>
        <fullName evidence="6">RRM domain-containing protein</fullName>
    </recommendedName>
</protein>
<keyword evidence="1" id="KW-0597">Phosphoprotein</keyword>
<dbReference type="Gene3D" id="3.30.70.330">
    <property type="match status" value="4"/>
</dbReference>
<dbReference type="Proteomes" id="UP000835052">
    <property type="component" value="Unassembled WGS sequence"/>
</dbReference>
<dbReference type="InterPro" id="IPR012677">
    <property type="entry name" value="Nucleotide-bd_a/b_plait_sf"/>
</dbReference>
<dbReference type="InterPro" id="IPR000504">
    <property type="entry name" value="RRM_dom"/>
</dbReference>
<feature type="compositionally biased region" description="Basic and acidic residues" evidence="5">
    <location>
        <begin position="550"/>
        <end position="560"/>
    </location>
</feature>
<keyword evidence="3 4" id="KW-0694">RNA-binding</keyword>
<dbReference type="OrthoDB" id="302770at2759"/>
<comment type="caution">
    <text evidence="7">The sequence shown here is derived from an EMBL/GenBank/DDBJ whole genome shotgun (WGS) entry which is preliminary data.</text>
</comment>
<evidence type="ECO:0000256" key="2">
    <source>
        <dbReference type="ARBA" id="ARBA00022737"/>
    </source>
</evidence>
<dbReference type="InterPro" id="IPR006536">
    <property type="entry name" value="HnRNP-L/PTB"/>
</dbReference>
<keyword evidence="2" id="KW-0677">Repeat</keyword>
<dbReference type="NCBIfam" id="TIGR01649">
    <property type="entry name" value="hnRNP-L_PTB"/>
    <property type="match status" value="1"/>
</dbReference>
<feature type="compositionally biased region" description="Basic residues" evidence="5">
    <location>
        <begin position="566"/>
        <end position="578"/>
    </location>
</feature>
<evidence type="ECO:0000256" key="5">
    <source>
        <dbReference type="SAM" id="MobiDB-lite"/>
    </source>
</evidence>
<sequence>MHSERYDPPLKRYRRDETADPTNPNPSIVVHVRNLTPKATEADLLEALSTFGPIAYATCIPHSRMALVEFEDLDGARACVSFSQSSQIFRRRTGCICAEPNKVLVLTVLNALYPINADVIYEICNPHGTVLRIAVMHKPTVIQALVEFEDAETAKVAKHAMNGADIYSGCCTLKVEFAKPDYVKVTRQDQDQRDYTLPHNAYDDPPSRRTLLQGSEPGPPGYGYEYGGRGGYRGRGRWPSRGYHGGGYGRESYADRFDTGGYSGHGPPQYHEMIGGQGCVLMVYGIEQDKINCEMLFNILCLYGNVMRISFMRSKTETGMIEMGAPSEVTNVLNYLQNIELFGLKLEFKPSHQEGVHNMRDPFPLPDGTPSFRDYTNSRNQRFTTPENAARNRIVHPTRFLHWFNAPANMDEAKLRELLREKKCPEAITVDAMPSRTDRSATGTIEFSTVEEANEALALANHTPVVSPVGKAPYIVKLAYATPKRYFEEEKTEESSEQPSEEHEEGRIKEAEDVDERDHRNDRGYGGSSREYRGGYRGEYRGRGGYRGRGRGEFRGDFRGGYRPRGSFRSRGRPHHDY</sequence>
<organism evidence="7 8">
    <name type="scientific">Caenorhabditis auriculariae</name>
    <dbReference type="NCBI Taxonomy" id="2777116"/>
    <lineage>
        <taxon>Eukaryota</taxon>
        <taxon>Metazoa</taxon>
        <taxon>Ecdysozoa</taxon>
        <taxon>Nematoda</taxon>
        <taxon>Chromadorea</taxon>
        <taxon>Rhabditida</taxon>
        <taxon>Rhabditina</taxon>
        <taxon>Rhabditomorpha</taxon>
        <taxon>Rhabditoidea</taxon>
        <taxon>Rhabditidae</taxon>
        <taxon>Peloderinae</taxon>
        <taxon>Caenorhabditis</taxon>
    </lineage>
</organism>
<dbReference type="PROSITE" id="PS50102">
    <property type="entry name" value="RRM"/>
    <property type="match status" value="1"/>
</dbReference>
<evidence type="ECO:0000313" key="8">
    <source>
        <dbReference type="Proteomes" id="UP000835052"/>
    </source>
</evidence>
<dbReference type="CDD" id="cd12424">
    <property type="entry name" value="RRM3_hnRNPL_like"/>
    <property type="match status" value="1"/>
</dbReference>
<evidence type="ECO:0000313" key="7">
    <source>
        <dbReference type="EMBL" id="CAD6198197.1"/>
    </source>
</evidence>
<accession>A0A8S1HQ47</accession>
<feature type="region of interest" description="Disordered" evidence="5">
    <location>
        <begin position="195"/>
        <end position="225"/>
    </location>
</feature>
<dbReference type="SMART" id="SM00360">
    <property type="entry name" value="RRM"/>
    <property type="match status" value="4"/>
</dbReference>
<evidence type="ECO:0000256" key="3">
    <source>
        <dbReference type="ARBA" id="ARBA00022884"/>
    </source>
</evidence>